<dbReference type="OrthoDB" id="414290at2759"/>
<keyword evidence="8 15" id="KW-0547">Nucleotide-binding</keyword>
<keyword evidence="7" id="KW-0677">Repeat</keyword>
<evidence type="ECO:0000256" key="15">
    <source>
        <dbReference type="PROSITE-ProRule" id="PRU10141"/>
    </source>
</evidence>
<dbReference type="PROSITE" id="PS50011">
    <property type="entry name" value="PROTEIN_KINASE_DOM"/>
    <property type="match status" value="1"/>
</dbReference>
<keyword evidence="6" id="KW-0479">Metal-binding</keyword>
<feature type="domain" description="Protein kinase" evidence="17">
    <location>
        <begin position="400"/>
        <end position="658"/>
    </location>
</feature>
<dbReference type="Gene3D" id="1.10.510.10">
    <property type="entry name" value="Transferase(Phosphotransferase) domain 1"/>
    <property type="match status" value="1"/>
</dbReference>
<comment type="caution">
    <text evidence="19">The sequence shown here is derived from an EMBL/GenBank/DDBJ whole genome shotgun (WGS) entry which is preliminary data.</text>
</comment>
<name>A0A9P1FNP6_9DINO</name>
<dbReference type="Pfam" id="PF13499">
    <property type="entry name" value="EF-hand_7"/>
    <property type="match status" value="1"/>
</dbReference>
<dbReference type="PROSITE" id="PS00107">
    <property type="entry name" value="PROTEIN_KINASE_ATP"/>
    <property type="match status" value="1"/>
</dbReference>
<keyword evidence="5" id="KW-0808">Transferase</keyword>
<feature type="binding site" evidence="15">
    <location>
        <position position="434"/>
    </location>
    <ligand>
        <name>ATP</name>
        <dbReference type="ChEBI" id="CHEBI:30616"/>
    </ligand>
</feature>
<dbReference type="Proteomes" id="UP001152797">
    <property type="component" value="Unassembled WGS sequence"/>
</dbReference>
<comment type="subunit">
    <text evidence="2">Monomer.</text>
</comment>
<dbReference type="InterPro" id="IPR011992">
    <property type="entry name" value="EF-hand-dom_pair"/>
</dbReference>
<comment type="cofactor">
    <cofactor evidence="1">
        <name>Mg(2+)</name>
        <dbReference type="ChEBI" id="CHEBI:18420"/>
    </cofactor>
</comment>
<reference evidence="19" key="1">
    <citation type="submission" date="2022-10" db="EMBL/GenBank/DDBJ databases">
        <authorList>
            <person name="Chen Y."/>
            <person name="Dougan E. K."/>
            <person name="Chan C."/>
            <person name="Rhodes N."/>
            <person name="Thang M."/>
        </authorList>
    </citation>
    <scope>NUCLEOTIDE SEQUENCE</scope>
</reference>
<evidence type="ECO:0000256" key="13">
    <source>
        <dbReference type="ARBA" id="ARBA00047899"/>
    </source>
</evidence>
<keyword evidence="11 15" id="KW-0067">ATP-binding</keyword>
<dbReference type="PROSITE" id="PS00018">
    <property type="entry name" value="EF_HAND_1"/>
    <property type="match status" value="2"/>
</dbReference>
<comment type="similarity">
    <text evidence="12">Belongs to the protein kinase superfamily. Ser/Thr protein kinase family. CDPK subfamily.</text>
</comment>
<dbReference type="GO" id="GO:0004674">
    <property type="term" value="F:protein serine/threonine kinase activity"/>
    <property type="evidence" value="ECO:0007669"/>
    <property type="project" value="UniProtKB-KW"/>
</dbReference>
<dbReference type="PROSITE" id="PS50222">
    <property type="entry name" value="EF_HAND_2"/>
    <property type="match status" value="2"/>
</dbReference>
<evidence type="ECO:0000313" key="20">
    <source>
        <dbReference type="EMBL" id="CAL1134142.1"/>
    </source>
</evidence>
<evidence type="ECO:0000256" key="14">
    <source>
        <dbReference type="ARBA" id="ARBA00048679"/>
    </source>
</evidence>
<comment type="catalytic activity">
    <reaction evidence="13">
        <text>L-threonyl-[protein] + ATP = O-phospho-L-threonyl-[protein] + ADP + H(+)</text>
        <dbReference type="Rhea" id="RHEA:46608"/>
        <dbReference type="Rhea" id="RHEA-COMP:11060"/>
        <dbReference type="Rhea" id="RHEA-COMP:11605"/>
        <dbReference type="ChEBI" id="CHEBI:15378"/>
        <dbReference type="ChEBI" id="CHEBI:30013"/>
        <dbReference type="ChEBI" id="CHEBI:30616"/>
        <dbReference type="ChEBI" id="CHEBI:61977"/>
        <dbReference type="ChEBI" id="CHEBI:456216"/>
        <dbReference type="EC" id="2.7.11.1"/>
    </reaction>
</comment>
<dbReference type="InterPro" id="IPR002048">
    <property type="entry name" value="EF_hand_dom"/>
</dbReference>
<evidence type="ECO:0000313" key="19">
    <source>
        <dbReference type="EMBL" id="CAI3980767.1"/>
    </source>
</evidence>
<reference evidence="20" key="2">
    <citation type="submission" date="2024-04" db="EMBL/GenBank/DDBJ databases">
        <authorList>
            <person name="Chen Y."/>
            <person name="Shah S."/>
            <person name="Dougan E. K."/>
            <person name="Thang M."/>
            <person name="Chan C."/>
        </authorList>
    </citation>
    <scope>NUCLEOTIDE SEQUENCE [LARGE SCALE GENOMIC DNA]</scope>
</reference>
<dbReference type="InterPro" id="IPR000719">
    <property type="entry name" value="Prot_kinase_dom"/>
</dbReference>
<dbReference type="FunFam" id="3.30.200.20:FF:000315">
    <property type="entry name" value="Calcium-dependent protein kinase 3"/>
    <property type="match status" value="1"/>
</dbReference>
<feature type="domain" description="EF-hand" evidence="18">
    <location>
        <begin position="719"/>
        <end position="754"/>
    </location>
</feature>
<accession>A0A9P1FNP6</accession>
<evidence type="ECO:0000256" key="10">
    <source>
        <dbReference type="ARBA" id="ARBA00022837"/>
    </source>
</evidence>
<evidence type="ECO:0000256" key="7">
    <source>
        <dbReference type="ARBA" id="ARBA00022737"/>
    </source>
</evidence>
<evidence type="ECO:0000256" key="6">
    <source>
        <dbReference type="ARBA" id="ARBA00022723"/>
    </source>
</evidence>
<dbReference type="SUPFAM" id="SSF47473">
    <property type="entry name" value="EF-hand"/>
    <property type="match status" value="1"/>
</dbReference>
<dbReference type="EC" id="2.7.11.1" evidence="3"/>
<feature type="domain" description="EF-hand" evidence="18">
    <location>
        <begin position="756"/>
        <end position="791"/>
    </location>
</feature>
<evidence type="ECO:0000313" key="22">
    <source>
        <dbReference type="Proteomes" id="UP001152797"/>
    </source>
</evidence>
<evidence type="ECO:0000256" key="5">
    <source>
        <dbReference type="ARBA" id="ARBA00022679"/>
    </source>
</evidence>
<organism evidence="19">
    <name type="scientific">Cladocopium goreaui</name>
    <dbReference type="NCBI Taxonomy" id="2562237"/>
    <lineage>
        <taxon>Eukaryota</taxon>
        <taxon>Sar</taxon>
        <taxon>Alveolata</taxon>
        <taxon>Dinophyceae</taxon>
        <taxon>Suessiales</taxon>
        <taxon>Symbiodiniaceae</taxon>
        <taxon>Cladocopium</taxon>
    </lineage>
</organism>
<keyword evidence="22" id="KW-1185">Reference proteome</keyword>
<feature type="compositionally biased region" description="Polar residues" evidence="16">
    <location>
        <begin position="55"/>
        <end position="68"/>
    </location>
</feature>
<evidence type="ECO:0000256" key="16">
    <source>
        <dbReference type="SAM" id="MobiDB-lite"/>
    </source>
</evidence>
<dbReference type="CDD" id="cd05117">
    <property type="entry name" value="STKc_CAMK"/>
    <property type="match status" value="1"/>
</dbReference>
<dbReference type="PANTHER" id="PTHR24349">
    <property type="entry name" value="SERINE/THREONINE-PROTEIN KINASE"/>
    <property type="match status" value="1"/>
</dbReference>
<dbReference type="GO" id="GO:0005509">
    <property type="term" value="F:calcium ion binding"/>
    <property type="evidence" value="ECO:0007669"/>
    <property type="project" value="InterPro"/>
</dbReference>
<evidence type="ECO:0000256" key="8">
    <source>
        <dbReference type="ARBA" id="ARBA00022741"/>
    </source>
</evidence>
<evidence type="ECO:0000256" key="3">
    <source>
        <dbReference type="ARBA" id="ARBA00012513"/>
    </source>
</evidence>
<evidence type="ECO:0000259" key="17">
    <source>
        <dbReference type="PROSITE" id="PS50011"/>
    </source>
</evidence>
<dbReference type="PROSITE" id="PS00108">
    <property type="entry name" value="PROTEIN_KINASE_ST"/>
    <property type="match status" value="1"/>
</dbReference>
<dbReference type="InterPro" id="IPR011009">
    <property type="entry name" value="Kinase-like_dom_sf"/>
</dbReference>
<dbReference type="InterPro" id="IPR050205">
    <property type="entry name" value="CDPK_Ser/Thr_kinases"/>
</dbReference>
<evidence type="ECO:0000256" key="1">
    <source>
        <dbReference type="ARBA" id="ARBA00001946"/>
    </source>
</evidence>
<dbReference type="CDD" id="cd00051">
    <property type="entry name" value="EFh"/>
    <property type="match status" value="1"/>
</dbReference>
<evidence type="ECO:0000256" key="11">
    <source>
        <dbReference type="ARBA" id="ARBA00022840"/>
    </source>
</evidence>
<dbReference type="EMBL" id="CAMXCT020000584">
    <property type="protein sequence ID" value="CAL1134142.1"/>
    <property type="molecule type" value="Genomic_DNA"/>
</dbReference>
<dbReference type="SMART" id="SM00054">
    <property type="entry name" value="EFh"/>
    <property type="match status" value="2"/>
</dbReference>
<dbReference type="AlphaFoldDB" id="A0A9P1FNP6"/>
<gene>
    <name evidence="19" type="ORF">C1SCF055_LOCUS8625</name>
</gene>
<dbReference type="Gene3D" id="1.10.238.10">
    <property type="entry name" value="EF-hand"/>
    <property type="match status" value="1"/>
</dbReference>
<evidence type="ECO:0000313" key="21">
    <source>
        <dbReference type="EMBL" id="CAL4768079.1"/>
    </source>
</evidence>
<protein>
    <recommendedName>
        <fullName evidence="3">non-specific serine/threonine protein kinase</fullName>
        <ecNumber evidence="3">2.7.11.1</ecNumber>
    </recommendedName>
</protein>
<dbReference type="Gene3D" id="3.30.200.20">
    <property type="entry name" value="Phosphorylase Kinase, domain 1"/>
    <property type="match status" value="1"/>
</dbReference>
<dbReference type="GO" id="GO:0005524">
    <property type="term" value="F:ATP binding"/>
    <property type="evidence" value="ECO:0007669"/>
    <property type="project" value="UniProtKB-UniRule"/>
</dbReference>
<dbReference type="InterPro" id="IPR017441">
    <property type="entry name" value="Protein_kinase_ATP_BS"/>
</dbReference>
<dbReference type="InterPro" id="IPR008271">
    <property type="entry name" value="Ser/Thr_kinase_AS"/>
</dbReference>
<evidence type="ECO:0000259" key="18">
    <source>
        <dbReference type="PROSITE" id="PS50222"/>
    </source>
</evidence>
<evidence type="ECO:0000256" key="9">
    <source>
        <dbReference type="ARBA" id="ARBA00022777"/>
    </source>
</evidence>
<dbReference type="FunFam" id="1.10.510.10:FF:000571">
    <property type="entry name" value="Maternal embryonic leucine zipper kinase"/>
    <property type="match status" value="1"/>
</dbReference>
<dbReference type="Pfam" id="PF00069">
    <property type="entry name" value="Pkinase"/>
    <property type="match status" value="1"/>
</dbReference>
<dbReference type="SMART" id="SM00220">
    <property type="entry name" value="S_TKc"/>
    <property type="match status" value="1"/>
</dbReference>
<evidence type="ECO:0000256" key="4">
    <source>
        <dbReference type="ARBA" id="ARBA00022527"/>
    </source>
</evidence>
<dbReference type="EMBL" id="CAMXCT030000584">
    <property type="protein sequence ID" value="CAL4768079.1"/>
    <property type="molecule type" value="Genomic_DNA"/>
</dbReference>
<dbReference type="EMBL" id="CAMXCT010000584">
    <property type="protein sequence ID" value="CAI3980767.1"/>
    <property type="molecule type" value="Genomic_DNA"/>
</dbReference>
<sequence length="1101" mass="122584">MRSVPSSPVAGKKSALKKTRIAEAHGQSCGLKNPSVANASCRRFGTLRKLAKSKPVTNSSKSAGTQSRWGGGRCARLAEQLEPLVKELCEKSAKAGLGDDAEARRNLSKILFDGPEKEKDSSKARKGTTVLQLAEDSLREKDKRQLQPQRSIVCPLDLDHDYDDDDLEESQGPIMTSKYSYKKAAPAKAAAATETPSEGEQHPLFEAMVEMQGEVTCLSEALEGLPESVFQAPLDPANSIPAPLFYAVGRLKSPGVVKLLLQNKASPLVRSHTKWEIFEKGMTPLQAVLKSKGKGDNRMEAIRDLLKHSEATNTEQLGMGRGGMSESLDMVSEDCGTFVQKSVDAATFSRLRRRHSVGGVRRVTGCPVAEKPRQRCGVAQMCRSPIIFCKHVEGHPSQMYEMGEQIGSGTFGTVWRAKHSQTGQLHAVKSCPKKLIPSDELWAEIEIMKQLDHPHIMRLYYTFEDDLCIFIASELCEGGELFNAMIEAGTFNEHTAALLFKQIMSAVSYIHMNMICHRDLKPENFLISKKCAIQDGKVKLIDFGTAKRFDLGPLTTKVCTVHYVAPEVLKKRMEPYTEKVDVWSAGVVLFVMLAGVPPFHDDDDLELMKRVKKGKWSFTPETAWNKVSALGKELVSQMLTKEVDLRPHSAEVLASPWFRQEVIPAHTKVDVWTSAVLKICQPRRQHAAEHNLAQMRTFVAQSRLKKVALQVIARQISDDTIEKLRQIFLSLDDDNSGTLSVEEIDEALERLEVEEPIRVEMRRLMHEIDVDGSGTVNYTEFIAANISKKQYLQEQVCSLLSSELFMHCNWWIRSDLQNLVRSTFLGRKGSVPEARARNCAMKVLVSSMSWSGEVELEEDSKLEMVKGKLSDLLGCPAVQLTLLIGTTPWSDDKLLREVFSGSDGQMPTLSVIKSEGWVPLRMQALKAKVEKRGKVQSDPAEGGLSADAALPEGLEFPSALRLLLQHGAKWTFGAEGIPPLCLYAATREVGNDIFGDEECKADWMEEHGEDSCAGDDWICIGESSEFDYFFVNLRKTSPNFGMVKHIVNNCDEETGFSEAPFDRFLDIVESFAEHQAVDEDDCEPLHSFQFRALQAKKKKKT</sequence>
<comment type="catalytic activity">
    <reaction evidence="14">
        <text>L-seryl-[protein] + ATP = O-phospho-L-seryl-[protein] + ADP + H(+)</text>
        <dbReference type="Rhea" id="RHEA:17989"/>
        <dbReference type="Rhea" id="RHEA-COMP:9863"/>
        <dbReference type="Rhea" id="RHEA-COMP:11604"/>
        <dbReference type="ChEBI" id="CHEBI:15378"/>
        <dbReference type="ChEBI" id="CHEBI:29999"/>
        <dbReference type="ChEBI" id="CHEBI:30616"/>
        <dbReference type="ChEBI" id="CHEBI:83421"/>
        <dbReference type="ChEBI" id="CHEBI:456216"/>
        <dbReference type="EC" id="2.7.11.1"/>
    </reaction>
</comment>
<dbReference type="SUPFAM" id="SSF56112">
    <property type="entry name" value="Protein kinase-like (PK-like)"/>
    <property type="match status" value="1"/>
</dbReference>
<evidence type="ECO:0000256" key="12">
    <source>
        <dbReference type="ARBA" id="ARBA00024334"/>
    </source>
</evidence>
<keyword evidence="9 21" id="KW-0418">Kinase</keyword>
<keyword evidence="10" id="KW-0106">Calcium</keyword>
<feature type="region of interest" description="Disordered" evidence="16">
    <location>
        <begin position="50"/>
        <end position="72"/>
    </location>
</feature>
<keyword evidence="4 21" id="KW-0723">Serine/threonine-protein kinase</keyword>
<evidence type="ECO:0000256" key="2">
    <source>
        <dbReference type="ARBA" id="ARBA00011245"/>
    </source>
</evidence>
<proteinExistence type="inferred from homology"/>
<dbReference type="InterPro" id="IPR018247">
    <property type="entry name" value="EF_Hand_1_Ca_BS"/>
</dbReference>